<evidence type="ECO:0000256" key="6">
    <source>
        <dbReference type="ARBA" id="ARBA00022692"/>
    </source>
</evidence>
<dbReference type="CDD" id="cd05304">
    <property type="entry name" value="Rubrum_tdh"/>
    <property type="match status" value="1"/>
</dbReference>
<evidence type="ECO:0000256" key="10">
    <source>
        <dbReference type="ARBA" id="ARBA00022989"/>
    </source>
</evidence>
<dbReference type="InterPro" id="IPR007698">
    <property type="entry name" value="AlaDH/PNT_NAD(H)-bd"/>
</dbReference>
<keyword evidence="5" id="KW-0997">Cell inner membrane</keyword>
<dbReference type="EMBL" id="BAAAOF010000009">
    <property type="protein sequence ID" value="GAA1941302.1"/>
    <property type="molecule type" value="Genomic_DNA"/>
</dbReference>
<evidence type="ECO:0000259" key="16">
    <source>
        <dbReference type="SMART" id="SM01003"/>
    </source>
</evidence>
<protein>
    <recommendedName>
        <fullName evidence="3">proton-translocating NAD(P)(+) transhydrogenase</fullName>
        <ecNumber evidence="3">7.1.1.1</ecNumber>
    </recommendedName>
</protein>
<dbReference type="NCBIfam" id="NF006942">
    <property type="entry name" value="PRK09424.1"/>
    <property type="match status" value="1"/>
</dbReference>
<feature type="domain" description="Alanine dehydrogenase/pyridine nucleotide transhydrogenase N-terminal" evidence="16">
    <location>
        <begin position="5"/>
        <end position="137"/>
    </location>
</feature>
<dbReference type="SUPFAM" id="SSF51735">
    <property type="entry name" value="NAD(P)-binding Rossmann-fold domains"/>
    <property type="match status" value="1"/>
</dbReference>
<keyword evidence="6 14" id="KW-0812">Transmembrane</keyword>
<evidence type="ECO:0000256" key="7">
    <source>
        <dbReference type="ARBA" id="ARBA00022741"/>
    </source>
</evidence>
<feature type="transmembrane region" description="Helical" evidence="14">
    <location>
        <begin position="401"/>
        <end position="419"/>
    </location>
</feature>
<evidence type="ECO:0000256" key="14">
    <source>
        <dbReference type="SAM" id="Phobius"/>
    </source>
</evidence>
<evidence type="ECO:0000259" key="15">
    <source>
        <dbReference type="SMART" id="SM01002"/>
    </source>
</evidence>
<keyword evidence="9" id="KW-1278">Translocase</keyword>
<evidence type="ECO:0000256" key="8">
    <source>
        <dbReference type="ARBA" id="ARBA00022857"/>
    </source>
</evidence>
<dbReference type="NCBIfam" id="TIGR00561">
    <property type="entry name" value="pntA"/>
    <property type="match status" value="1"/>
</dbReference>
<keyword evidence="8" id="KW-0521">NADP</keyword>
<evidence type="ECO:0000256" key="3">
    <source>
        <dbReference type="ARBA" id="ARBA00012943"/>
    </source>
</evidence>
<comment type="catalytic activity">
    <reaction evidence="13">
        <text>NAD(+) + NADPH + H(+)(in) = NADH + NADP(+) + H(+)(out)</text>
        <dbReference type="Rhea" id="RHEA:47992"/>
        <dbReference type="ChEBI" id="CHEBI:15378"/>
        <dbReference type="ChEBI" id="CHEBI:57540"/>
        <dbReference type="ChEBI" id="CHEBI:57783"/>
        <dbReference type="ChEBI" id="CHEBI:57945"/>
        <dbReference type="ChEBI" id="CHEBI:58349"/>
        <dbReference type="EC" id="7.1.1.1"/>
    </reaction>
</comment>
<dbReference type="EC" id="7.1.1.1" evidence="3"/>
<dbReference type="Pfam" id="PF01262">
    <property type="entry name" value="AlaDh_PNT_C"/>
    <property type="match status" value="1"/>
</dbReference>
<evidence type="ECO:0000256" key="9">
    <source>
        <dbReference type="ARBA" id="ARBA00022967"/>
    </source>
</evidence>
<comment type="function">
    <text evidence="1">The transhydrogenation between NADH and NADP is coupled to respiration and ATP hydrolysis and functions as a proton pump across the membrane.</text>
</comment>
<dbReference type="SMART" id="SM01003">
    <property type="entry name" value="AlaDh_PNT_N"/>
    <property type="match status" value="1"/>
</dbReference>
<accession>A0ABN2Q1Q5</accession>
<feature type="transmembrane region" description="Helical" evidence="14">
    <location>
        <begin position="425"/>
        <end position="444"/>
    </location>
</feature>
<comment type="subcellular location">
    <subcellularLocation>
        <location evidence="2">Cell inner membrane</location>
        <topology evidence="2">Multi-pass membrane protein</topology>
    </subcellularLocation>
</comment>
<keyword evidence="12 14" id="KW-0472">Membrane</keyword>
<dbReference type="SMART" id="SM01002">
    <property type="entry name" value="AlaDh_PNT_C"/>
    <property type="match status" value="1"/>
</dbReference>
<dbReference type="PIRSF" id="PIRSF000203">
    <property type="entry name" value="NADP_transhydrogenase_alpha"/>
    <property type="match status" value="1"/>
</dbReference>
<keyword evidence="7" id="KW-0547">Nucleotide-binding</keyword>
<evidence type="ECO:0000256" key="13">
    <source>
        <dbReference type="ARBA" id="ARBA00048202"/>
    </source>
</evidence>
<evidence type="ECO:0000313" key="17">
    <source>
        <dbReference type="EMBL" id="GAA1941302.1"/>
    </source>
</evidence>
<dbReference type="Gene3D" id="3.40.50.720">
    <property type="entry name" value="NAD(P)-binding Rossmann-like Domain"/>
    <property type="match status" value="2"/>
</dbReference>
<evidence type="ECO:0000256" key="4">
    <source>
        <dbReference type="ARBA" id="ARBA00022475"/>
    </source>
</evidence>
<name>A0ABN2Q1Q5_9MICO</name>
<evidence type="ECO:0000256" key="11">
    <source>
        <dbReference type="ARBA" id="ARBA00023027"/>
    </source>
</evidence>
<dbReference type="InterPro" id="IPR026255">
    <property type="entry name" value="NADP_transhyd_a"/>
</dbReference>
<keyword evidence="10 14" id="KW-1133">Transmembrane helix</keyword>
<evidence type="ECO:0000313" key="18">
    <source>
        <dbReference type="Proteomes" id="UP001501343"/>
    </source>
</evidence>
<evidence type="ECO:0000256" key="12">
    <source>
        <dbReference type="ARBA" id="ARBA00023136"/>
    </source>
</evidence>
<keyword evidence="4" id="KW-1003">Cell membrane</keyword>
<feature type="domain" description="Alanine dehydrogenase/pyridine nucleotide transhydrogenase NAD(H)-binding" evidence="15">
    <location>
        <begin position="146"/>
        <end position="310"/>
    </location>
</feature>
<sequence length="512" mass="52467">MTLIGIVAERPGENRVAATPSTVAKLRQLGYDVQVETGAGEASSFPDAAYLDAGATTVDRSTAWSSPIVLKVDAPTDAEIALLADGATLFALLAPALRPELRAALATRGITAIALDAVPRISRAQSMDVLSSMANIAGYRAVVEAAHEFGRFFTGQVTAAGKVPPAKVLVAGAGVAGLAAIGAASSLGAIVRATDPRPEVADQVKSIGGEYLPVDVEVAASTDGYAKATSEAYDRRAAEIYSEQAADVDIVITTALIPGRAAPRLLTAADVASMKPGSVIVDMAAAQGGNVEGSVAGERIVTPGGVTILGYTDLAGRLPAQASQLYGTNLVNLLTLLTPAKDGVLTLDFDDIVQRSVTVVRDGIETWPPPPVQVSAAPVTAPVEVAPVVTEKRTMPGAAKLGFFVLAAALLFLAAAFAPPPLPQHLTVFALAVVVGFYVIGKVAHALHTPLMSVTNAISGIIIVGAMLQLTSNSLVVQVLAGVAVLLASINIFGGFAVTRRMLRMFSKGDAQ</sequence>
<dbReference type="InterPro" id="IPR036291">
    <property type="entry name" value="NAD(P)-bd_dom_sf"/>
</dbReference>
<feature type="transmembrane region" description="Helical" evidence="14">
    <location>
        <begin position="476"/>
        <end position="498"/>
    </location>
</feature>
<dbReference type="Proteomes" id="UP001501343">
    <property type="component" value="Unassembled WGS sequence"/>
</dbReference>
<dbReference type="SUPFAM" id="SSF52283">
    <property type="entry name" value="Formate/glycerate dehydrogenase catalytic domain-like"/>
    <property type="match status" value="1"/>
</dbReference>
<feature type="transmembrane region" description="Helical" evidence="14">
    <location>
        <begin position="451"/>
        <end position="470"/>
    </location>
</feature>
<dbReference type="RefSeq" id="WP_248151686.1">
    <property type="nucleotide sequence ID" value="NZ_BAAAOF010000009.1"/>
</dbReference>
<proteinExistence type="predicted"/>
<dbReference type="InterPro" id="IPR007886">
    <property type="entry name" value="AlaDH/PNT_N"/>
</dbReference>
<keyword evidence="11" id="KW-0520">NAD</keyword>
<dbReference type="Pfam" id="PF12769">
    <property type="entry name" value="PNTB_4TM"/>
    <property type="match status" value="1"/>
</dbReference>
<evidence type="ECO:0000256" key="1">
    <source>
        <dbReference type="ARBA" id="ARBA00003943"/>
    </source>
</evidence>
<keyword evidence="18" id="KW-1185">Reference proteome</keyword>
<evidence type="ECO:0000256" key="2">
    <source>
        <dbReference type="ARBA" id="ARBA00004429"/>
    </source>
</evidence>
<dbReference type="Pfam" id="PF05222">
    <property type="entry name" value="AlaDh_PNT_N"/>
    <property type="match status" value="1"/>
</dbReference>
<reference evidence="17 18" key="1">
    <citation type="journal article" date="2019" name="Int. J. Syst. Evol. Microbiol.">
        <title>The Global Catalogue of Microorganisms (GCM) 10K type strain sequencing project: providing services to taxonomists for standard genome sequencing and annotation.</title>
        <authorList>
            <consortium name="The Broad Institute Genomics Platform"/>
            <consortium name="The Broad Institute Genome Sequencing Center for Infectious Disease"/>
            <person name="Wu L."/>
            <person name="Ma J."/>
        </authorList>
    </citation>
    <scope>NUCLEOTIDE SEQUENCE [LARGE SCALE GENOMIC DNA]</scope>
    <source>
        <strain evidence="17 18">JCM 14900</strain>
    </source>
</reference>
<dbReference type="PANTHER" id="PTHR10160">
    <property type="entry name" value="NAD(P) TRANSHYDROGENASE"/>
    <property type="match status" value="1"/>
</dbReference>
<dbReference type="InterPro" id="IPR024605">
    <property type="entry name" value="NADP_transhyd_a_C"/>
</dbReference>
<evidence type="ECO:0000256" key="5">
    <source>
        <dbReference type="ARBA" id="ARBA00022519"/>
    </source>
</evidence>
<gene>
    <name evidence="17" type="ORF">GCM10009775_36390</name>
</gene>
<dbReference type="PANTHER" id="PTHR10160:SF19">
    <property type="entry name" value="PROTON-TRANSLOCATING NAD(P)(+) TRANSHYDROGENASE"/>
    <property type="match status" value="1"/>
</dbReference>
<comment type="caution">
    <text evidence="17">The sequence shown here is derived from an EMBL/GenBank/DDBJ whole genome shotgun (WGS) entry which is preliminary data.</text>
</comment>
<organism evidence="17 18">
    <name type="scientific">Microbacterium aoyamense</name>
    <dbReference type="NCBI Taxonomy" id="344166"/>
    <lineage>
        <taxon>Bacteria</taxon>
        <taxon>Bacillati</taxon>
        <taxon>Actinomycetota</taxon>
        <taxon>Actinomycetes</taxon>
        <taxon>Micrococcales</taxon>
        <taxon>Microbacteriaceae</taxon>
        <taxon>Microbacterium</taxon>
    </lineage>
</organism>